<sequence>MKQEAVRRPVDFEWVEAAGSRRGSRFYYSGPSGEPGSDGEQNKSHETDAGSSHSCCFVLDPEGVWCCSC</sequence>
<dbReference type="Proteomes" id="UP000727407">
    <property type="component" value="Unassembled WGS sequence"/>
</dbReference>
<dbReference type="EMBL" id="QNUK01000386">
    <property type="protein sequence ID" value="KAF5894184.1"/>
    <property type="molecule type" value="Genomic_DNA"/>
</dbReference>
<reference evidence="2" key="1">
    <citation type="submission" date="2020-07" db="EMBL/GenBank/DDBJ databases">
        <title>Clarias magur genome sequencing, assembly and annotation.</title>
        <authorList>
            <person name="Kushwaha B."/>
            <person name="Kumar R."/>
            <person name="Das P."/>
            <person name="Joshi C.G."/>
            <person name="Kumar D."/>
            <person name="Nagpure N.S."/>
            <person name="Pandey M."/>
            <person name="Agarwal S."/>
            <person name="Srivastava S."/>
            <person name="Singh M."/>
            <person name="Sahoo L."/>
            <person name="Jayasankar P."/>
            <person name="Meher P.K."/>
            <person name="Koringa P.G."/>
            <person name="Iquebal M.A."/>
            <person name="Das S.P."/>
            <person name="Bit A."/>
            <person name="Patnaik S."/>
            <person name="Patel N."/>
            <person name="Shah T.M."/>
            <person name="Hinsu A."/>
            <person name="Jena J.K."/>
        </authorList>
    </citation>
    <scope>NUCLEOTIDE SEQUENCE</scope>
    <source>
        <strain evidence="2">CIFAMagur01</strain>
        <tissue evidence="2">Testis</tissue>
    </source>
</reference>
<organism evidence="2 3">
    <name type="scientific">Clarias magur</name>
    <name type="common">Asian catfish</name>
    <name type="synonym">Macropteronotus magur</name>
    <dbReference type="NCBI Taxonomy" id="1594786"/>
    <lineage>
        <taxon>Eukaryota</taxon>
        <taxon>Metazoa</taxon>
        <taxon>Chordata</taxon>
        <taxon>Craniata</taxon>
        <taxon>Vertebrata</taxon>
        <taxon>Euteleostomi</taxon>
        <taxon>Actinopterygii</taxon>
        <taxon>Neopterygii</taxon>
        <taxon>Teleostei</taxon>
        <taxon>Ostariophysi</taxon>
        <taxon>Siluriformes</taxon>
        <taxon>Clariidae</taxon>
        <taxon>Clarias</taxon>
    </lineage>
</organism>
<feature type="region of interest" description="Disordered" evidence="1">
    <location>
        <begin position="23"/>
        <end position="52"/>
    </location>
</feature>
<accession>A0A8J4TNM0</accession>
<evidence type="ECO:0000313" key="3">
    <source>
        <dbReference type="Proteomes" id="UP000727407"/>
    </source>
</evidence>
<comment type="caution">
    <text evidence="2">The sequence shown here is derived from an EMBL/GenBank/DDBJ whole genome shotgun (WGS) entry which is preliminary data.</text>
</comment>
<feature type="compositionally biased region" description="Low complexity" evidence="1">
    <location>
        <begin position="29"/>
        <end position="39"/>
    </location>
</feature>
<protein>
    <submittedName>
        <fullName evidence="2">Uncharacterized protein</fullName>
    </submittedName>
</protein>
<proteinExistence type="predicted"/>
<evidence type="ECO:0000313" key="2">
    <source>
        <dbReference type="EMBL" id="KAF5894184.1"/>
    </source>
</evidence>
<feature type="non-terminal residue" evidence="2">
    <location>
        <position position="69"/>
    </location>
</feature>
<name>A0A8J4TNM0_CLAMG</name>
<keyword evidence="3" id="KW-1185">Reference proteome</keyword>
<evidence type="ECO:0000256" key="1">
    <source>
        <dbReference type="SAM" id="MobiDB-lite"/>
    </source>
</evidence>
<gene>
    <name evidence="2" type="ORF">DAT39_016096</name>
</gene>
<dbReference type="AlphaFoldDB" id="A0A8J4TNM0"/>